<evidence type="ECO:0000256" key="1">
    <source>
        <dbReference type="ARBA" id="ARBA00022737"/>
    </source>
</evidence>
<dbReference type="SUPFAM" id="SSF48403">
    <property type="entry name" value="Ankyrin repeat"/>
    <property type="match status" value="1"/>
</dbReference>
<keyword evidence="3" id="KW-0175">Coiled coil</keyword>
<dbReference type="InterPro" id="IPR036770">
    <property type="entry name" value="Ankyrin_rpt-contain_sf"/>
</dbReference>
<proteinExistence type="predicted"/>
<evidence type="ECO:0000256" key="2">
    <source>
        <dbReference type="ARBA" id="ARBA00023043"/>
    </source>
</evidence>
<dbReference type="Gene3D" id="1.25.40.20">
    <property type="entry name" value="Ankyrin repeat-containing domain"/>
    <property type="match status" value="1"/>
</dbReference>
<evidence type="ECO:0000313" key="5">
    <source>
        <dbReference type="EMBL" id="CDW31971.1"/>
    </source>
</evidence>
<sequence>MKRKTEESSTDELIQGLSSIQLKDEEDNLEEKIVSLELKDSELESEKFEYVAKGPVFRSDTEVKKYNPYDRRQGTTNNPGIPVLPERKESQINMNLMKSMIGYEDDGLHVFFEISNQTNVFNNNYFVIIPYSFDIDLEKKIIGFDIPKLQIPNHIQVKDDKIKLFIKVYPSSIRFIEVIAEVEKDMLKGKEFNFIKSQFITFNSIKSKSGIMRIASGLSESDITSALKIVESKVDVELFKTYGPNNDTLLSMLCFSKDESPSNKAKVLALTRKILSHADLKYRSNLIFKNESDINALEFAATTNKPDIAAYIAELYYYVGEDVLCRDAEGNTLLHLLARKGDVVSPSLKALLDLTLSNGQKMFLASVCNKIGQSPLHIAARGSNTTNTVRILYEAYPDALTTKSINGSLPLHMVCQYSSDPTLIKIILDLNPSVVNEVCAEGYTPLHLLASRGNKSVPNVTPMEEIYQLEAVKELISKGADCKKTVANRFPCDLVDDDRVRVKLLLKVSYSYDVLRSIDNNNSNCNDNSMNNNNLINPNDLYFNGNRQPVNRSNSGGNFNYGRSSSNNGYEDLKLATGNSPTPSTYSSGFESCPSSVHSPQSKCSSTESTPIHQNVSISPRNTEPIYQFSPTNSCFNDYKGSDEENEGDDLDAIAGVLYQHPSIQAAVTMAENLQ</sequence>
<dbReference type="OrthoDB" id="71307at2759"/>
<dbReference type="EMBL" id="HACA01014610">
    <property type="protein sequence ID" value="CDW31971.1"/>
    <property type="molecule type" value="Transcribed_RNA"/>
</dbReference>
<keyword evidence="2" id="KW-0040">ANK repeat</keyword>
<accession>A0A0K2U2R2</accession>
<feature type="region of interest" description="Disordered" evidence="4">
    <location>
        <begin position="599"/>
        <end position="618"/>
    </location>
</feature>
<dbReference type="InterPro" id="IPR002110">
    <property type="entry name" value="Ankyrin_rpt"/>
</dbReference>
<protein>
    <submittedName>
        <fullName evidence="5">Uncharacterized protein</fullName>
    </submittedName>
</protein>
<keyword evidence="1" id="KW-0677">Repeat</keyword>
<organism evidence="5">
    <name type="scientific">Lepeophtheirus salmonis</name>
    <name type="common">Salmon louse</name>
    <name type="synonym">Caligus salmonis</name>
    <dbReference type="NCBI Taxonomy" id="72036"/>
    <lineage>
        <taxon>Eukaryota</taxon>
        <taxon>Metazoa</taxon>
        <taxon>Ecdysozoa</taxon>
        <taxon>Arthropoda</taxon>
        <taxon>Crustacea</taxon>
        <taxon>Multicrustacea</taxon>
        <taxon>Hexanauplia</taxon>
        <taxon>Copepoda</taxon>
        <taxon>Siphonostomatoida</taxon>
        <taxon>Caligidae</taxon>
        <taxon>Lepeophtheirus</taxon>
    </lineage>
</organism>
<dbReference type="SMART" id="SM00248">
    <property type="entry name" value="ANK"/>
    <property type="match status" value="3"/>
</dbReference>
<dbReference type="AlphaFoldDB" id="A0A0K2U2R2"/>
<reference evidence="5" key="1">
    <citation type="submission" date="2014-05" db="EMBL/GenBank/DDBJ databases">
        <authorList>
            <person name="Chronopoulou M."/>
        </authorList>
    </citation>
    <scope>NUCLEOTIDE SEQUENCE</scope>
    <source>
        <tissue evidence="5">Whole organism</tissue>
    </source>
</reference>
<feature type="compositionally biased region" description="Polar residues" evidence="4">
    <location>
        <begin position="577"/>
        <end position="592"/>
    </location>
</feature>
<evidence type="ECO:0000256" key="3">
    <source>
        <dbReference type="SAM" id="Coils"/>
    </source>
</evidence>
<feature type="coiled-coil region" evidence="3">
    <location>
        <begin position="19"/>
        <end position="46"/>
    </location>
</feature>
<dbReference type="Pfam" id="PF12796">
    <property type="entry name" value="Ank_2"/>
    <property type="match status" value="1"/>
</dbReference>
<feature type="region of interest" description="Disordered" evidence="4">
    <location>
        <begin position="570"/>
        <end position="592"/>
    </location>
</feature>
<name>A0A0K2U2R2_LEPSM</name>
<dbReference type="PANTHER" id="PTHR24198:SF165">
    <property type="entry name" value="ANKYRIN REPEAT-CONTAINING PROTEIN-RELATED"/>
    <property type="match status" value="1"/>
</dbReference>
<evidence type="ECO:0000256" key="4">
    <source>
        <dbReference type="SAM" id="MobiDB-lite"/>
    </source>
</evidence>
<dbReference type="Pfam" id="PF00023">
    <property type="entry name" value="Ank"/>
    <property type="match status" value="1"/>
</dbReference>
<dbReference type="PANTHER" id="PTHR24198">
    <property type="entry name" value="ANKYRIN REPEAT AND PROTEIN KINASE DOMAIN-CONTAINING PROTEIN"/>
    <property type="match status" value="1"/>
</dbReference>